<evidence type="ECO:0000313" key="1">
    <source>
        <dbReference type="EMBL" id="GGO83488.1"/>
    </source>
</evidence>
<name>A0A918DUX8_9GAMM</name>
<gene>
    <name evidence="1" type="ORF">GCM10011348_27380</name>
</gene>
<sequence length="69" mass="7040">MKQQPRLPGPLKLAAVAALVVLLNGCVLTKVVTVPMRIGGAIISVVPVIGNEVDDAIDTAADVVDAIPI</sequence>
<dbReference type="RefSeq" id="WP_229721916.1">
    <property type="nucleotide sequence ID" value="NZ_BMLT01000006.1"/>
</dbReference>
<dbReference type="InterPro" id="IPR046613">
    <property type="entry name" value="DUF6726"/>
</dbReference>
<comment type="caution">
    <text evidence="1">The sequence shown here is derived from an EMBL/GenBank/DDBJ whole genome shotgun (WGS) entry which is preliminary data.</text>
</comment>
<dbReference type="Proteomes" id="UP000599578">
    <property type="component" value="Unassembled WGS sequence"/>
</dbReference>
<dbReference type="Pfam" id="PF20487">
    <property type="entry name" value="DUF6726"/>
    <property type="match status" value="1"/>
</dbReference>
<accession>A0A918DUX8</accession>
<protein>
    <submittedName>
        <fullName evidence="1">Uncharacterized protein</fullName>
    </submittedName>
</protein>
<organism evidence="1 2">
    <name type="scientific">Marinobacterium nitratireducens</name>
    <dbReference type="NCBI Taxonomy" id="518897"/>
    <lineage>
        <taxon>Bacteria</taxon>
        <taxon>Pseudomonadati</taxon>
        <taxon>Pseudomonadota</taxon>
        <taxon>Gammaproteobacteria</taxon>
        <taxon>Oceanospirillales</taxon>
        <taxon>Oceanospirillaceae</taxon>
        <taxon>Marinobacterium</taxon>
    </lineage>
</organism>
<proteinExistence type="predicted"/>
<evidence type="ECO:0000313" key="2">
    <source>
        <dbReference type="Proteomes" id="UP000599578"/>
    </source>
</evidence>
<keyword evidence="2" id="KW-1185">Reference proteome</keyword>
<reference evidence="1 2" key="1">
    <citation type="journal article" date="2014" name="Int. J. Syst. Evol. Microbiol.">
        <title>Complete genome sequence of Corynebacterium casei LMG S-19264T (=DSM 44701T), isolated from a smear-ripened cheese.</title>
        <authorList>
            <consortium name="US DOE Joint Genome Institute (JGI-PGF)"/>
            <person name="Walter F."/>
            <person name="Albersmeier A."/>
            <person name="Kalinowski J."/>
            <person name="Ruckert C."/>
        </authorList>
    </citation>
    <scope>NUCLEOTIDE SEQUENCE [LARGE SCALE GENOMIC DNA]</scope>
    <source>
        <strain evidence="1 2">CGMCC 1.7286</strain>
    </source>
</reference>
<dbReference type="AlphaFoldDB" id="A0A918DUX8"/>
<dbReference type="EMBL" id="BMLT01000006">
    <property type="protein sequence ID" value="GGO83488.1"/>
    <property type="molecule type" value="Genomic_DNA"/>
</dbReference>